<evidence type="ECO:0000313" key="2">
    <source>
        <dbReference type="Proteomes" id="UP000193224"/>
    </source>
</evidence>
<protein>
    <submittedName>
        <fullName evidence="1">Uncharacterized protein</fullName>
    </submittedName>
</protein>
<dbReference type="Proteomes" id="UP000193224">
    <property type="component" value="Unassembled WGS sequence"/>
</dbReference>
<proteinExistence type="predicted"/>
<sequence>MEAASWDPHCAHACSVAAYRIDAAQLRDAVVAYRTSENAFIDDAHVALDSDDSRHRVDDESMRSTTAMSADVGINSTNLALTPLWHDRGEPDWYPFPNATQHNLRDYNDEWSFWREWYQGFLDGNPMNWELQRRVALIDNAIWKAGPDAVAEEIERIRAHYALELEIAELKEKLRKSEVLQASAQRLHNQPPEAIENQAAAIRQEITLVWDELVELEAEIAKPKPSPSKLNKIAQALWDISVRIGKYCGSKVDLALDESAKVIGKTGTQVAIAYVTTTTAAQNEGIQSVVKAVWEFVKTLPPG</sequence>
<reference evidence="1 2" key="1">
    <citation type="submission" date="2017-03" db="EMBL/GenBank/DDBJ databases">
        <authorList>
            <person name="Afonso C.L."/>
            <person name="Miller P.J."/>
            <person name="Scott M.A."/>
            <person name="Spackman E."/>
            <person name="Goraichik I."/>
            <person name="Dimitrov K.M."/>
            <person name="Suarez D.L."/>
            <person name="Swayne D.E."/>
        </authorList>
    </citation>
    <scope>NUCLEOTIDE SEQUENCE [LARGE SCALE GENOMIC DNA]</scope>
    <source>
        <strain evidence="1 2">CECT 7745</strain>
    </source>
</reference>
<dbReference type="EMBL" id="FWXB01000023">
    <property type="protein sequence ID" value="SMC14285.1"/>
    <property type="molecule type" value="Genomic_DNA"/>
</dbReference>
<accession>A0A1X7BXQ1</accession>
<evidence type="ECO:0000313" key="1">
    <source>
        <dbReference type="EMBL" id="SMC14285.1"/>
    </source>
</evidence>
<dbReference type="RefSeq" id="WP_085802187.1">
    <property type="nucleotide sequence ID" value="NZ_JAIMIB010000023.1"/>
</dbReference>
<keyword evidence="2" id="KW-1185">Reference proteome</keyword>
<dbReference type="AlphaFoldDB" id="A0A1X7BXQ1"/>
<organism evidence="1 2">
    <name type="scientific">Roseovarius aestuarii</name>
    <dbReference type="NCBI Taxonomy" id="475083"/>
    <lineage>
        <taxon>Bacteria</taxon>
        <taxon>Pseudomonadati</taxon>
        <taxon>Pseudomonadota</taxon>
        <taxon>Alphaproteobacteria</taxon>
        <taxon>Rhodobacterales</taxon>
        <taxon>Roseobacteraceae</taxon>
        <taxon>Roseovarius</taxon>
    </lineage>
</organism>
<name>A0A1X7BXQ1_9RHOB</name>
<gene>
    <name evidence="1" type="ORF">ROA7745_04151</name>
</gene>